<feature type="chain" id="PRO_5012436578" description="DUF1254 domain-containing protein" evidence="1">
    <location>
        <begin position="22"/>
        <end position="480"/>
    </location>
</feature>
<accession>A0A1T2Y0W1</accession>
<evidence type="ECO:0000313" key="4">
    <source>
        <dbReference type="EMBL" id="OPA85695.1"/>
    </source>
</evidence>
<evidence type="ECO:0000259" key="3">
    <source>
        <dbReference type="Pfam" id="PF06863"/>
    </source>
</evidence>
<dbReference type="InterPro" id="IPR010621">
    <property type="entry name" value="DUF1214"/>
</dbReference>
<sequence>MINHPRALTLALCLACLPAWGDTVNTRIGSLTLHNGYPDQKSVDTLYNELDFQRAVQAYIWAMPTVALDSLRLANERDWGVGPNEVGVVNQFTAPQVVALTGNSTTIYAASFIDLSRDGAVVIDSPAGAYGVIDDYWQRPVSEVGPFGPDKGNGGKFLLLPPGAKVDNPQGYFVLQSPTNRVMYLGRGIVHNGDVASAVKTLDQIRIYPYAQADKPPATRIFHAGDKAMNSIAPAGYEYWERLAAILDHEPVETRDRFFHAMLKPLGIEKGKPFKPDARQKKILTEAAQVGFLMAQALSFAPRLENANAYPGTHWEWVLTLNPDQEATNYAQLDERTDYTFEAITVAAGMIKPIVGAGSQYMSAAKDAKGEWLDGGKSYRLQVPAEVPVKDFWSLTVYDNLTRSMVKTDTSKAAISSYDALKKNPDGSIDLYFGASAPVGHESNWVKTAPGKGWFAYFRWYGPTQAFFDKTWKLPDIQAL</sequence>
<dbReference type="PANTHER" id="PTHR36509:SF3">
    <property type="entry name" value="SIGNAL PEPTIDE PROTEIN"/>
    <property type="match status" value="1"/>
</dbReference>
<reference evidence="4 5" key="1">
    <citation type="submission" date="2016-12" db="EMBL/GenBank/DDBJ databases">
        <title>Draft genome sequences of seven strains of Pseudomonas fluorescens that produce 4-formylaminooxyvinylglycine.</title>
        <authorList>
            <person name="Okrent R.A."/>
            <person name="Manning V.A."/>
            <person name="Trippe K.M."/>
        </authorList>
    </citation>
    <scope>NUCLEOTIDE SEQUENCE [LARGE SCALE GENOMIC DNA]</scope>
    <source>
        <strain evidence="4 5">P5A</strain>
    </source>
</reference>
<keyword evidence="1" id="KW-0732">Signal</keyword>
<feature type="signal peptide" evidence="1">
    <location>
        <begin position="1"/>
        <end position="21"/>
    </location>
</feature>
<dbReference type="RefSeq" id="WP_078742779.1">
    <property type="nucleotide sequence ID" value="NZ_MSDF01000053.1"/>
</dbReference>
<gene>
    <name evidence="4" type="ORF">BFW87_27025</name>
</gene>
<dbReference type="Proteomes" id="UP000190965">
    <property type="component" value="Unassembled WGS sequence"/>
</dbReference>
<comment type="caution">
    <text evidence="4">The sequence shown here is derived from an EMBL/GenBank/DDBJ whole genome shotgun (WGS) entry which is preliminary data.</text>
</comment>
<dbReference type="Gene3D" id="1.10.3360.10">
    <property type="entry name" value="VPA0735-like domain"/>
    <property type="match status" value="1"/>
</dbReference>
<dbReference type="Gene3D" id="2.60.40.1610">
    <property type="entry name" value="Domain of unknown function DUF1254"/>
    <property type="match status" value="1"/>
</dbReference>
<feature type="domain" description="DUF1214" evidence="2">
    <location>
        <begin position="359"/>
        <end position="465"/>
    </location>
</feature>
<evidence type="ECO:0008006" key="6">
    <source>
        <dbReference type="Google" id="ProtNLM"/>
    </source>
</evidence>
<protein>
    <recommendedName>
        <fullName evidence="6">DUF1254 domain-containing protein</fullName>
    </recommendedName>
</protein>
<evidence type="ECO:0000256" key="1">
    <source>
        <dbReference type="SAM" id="SignalP"/>
    </source>
</evidence>
<name>A0A1T2Y0W1_PSEFL</name>
<dbReference type="InterPro" id="IPR010679">
    <property type="entry name" value="DUF1254"/>
</dbReference>
<proteinExistence type="predicted"/>
<evidence type="ECO:0000313" key="5">
    <source>
        <dbReference type="Proteomes" id="UP000190965"/>
    </source>
</evidence>
<dbReference type="SUPFAM" id="SSF160935">
    <property type="entry name" value="VPA0735-like"/>
    <property type="match status" value="1"/>
</dbReference>
<dbReference type="Pfam" id="PF06863">
    <property type="entry name" value="DUF1254"/>
    <property type="match status" value="1"/>
</dbReference>
<dbReference type="EMBL" id="MSDF01000053">
    <property type="protein sequence ID" value="OPA85695.1"/>
    <property type="molecule type" value="Genomic_DNA"/>
</dbReference>
<feature type="domain" description="DUF1254" evidence="3">
    <location>
        <begin position="84"/>
        <end position="209"/>
    </location>
</feature>
<organism evidence="4 5">
    <name type="scientific">Pseudomonas fluorescens</name>
    <dbReference type="NCBI Taxonomy" id="294"/>
    <lineage>
        <taxon>Bacteria</taxon>
        <taxon>Pseudomonadati</taxon>
        <taxon>Pseudomonadota</taxon>
        <taxon>Gammaproteobacteria</taxon>
        <taxon>Pseudomonadales</taxon>
        <taxon>Pseudomonadaceae</taxon>
        <taxon>Pseudomonas</taxon>
    </lineage>
</organism>
<dbReference type="Gene3D" id="2.60.120.600">
    <property type="entry name" value="Domain of unknown function DUF1214, C-terminal domain"/>
    <property type="match status" value="1"/>
</dbReference>
<dbReference type="OrthoDB" id="272779at2"/>
<dbReference type="PANTHER" id="PTHR36509">
    <property type="entry name" value="BLL3101 PROTEIN"/>
    <property type="match status" value="1"/>
</dbReference>
<dbReference type="AlphaFoldDB" id="A0A1T2Y0W1"/>
<evidence type="ECO:0000259" key="2">
    <source>
        <dbReference type="Pfam" id="PF06742"/>
    </source>
</evidence>
<dbReference type="InterPro" id="IPR037050">
    <property type="entry name" value="DUF1254_sf"/>
</dbReference>
<dbReference type="Pfam" id="PF06742">
    <property type="entry name" value="DUF1214"/>
    <property type="match status" value="1"/>
</dbReference>
<dbReference type="InterPro" id="IPR037049">
    <property type="entry name" value="DUF1214_C_sf"/>
</dbReference>